<dbReference type="AlphaFoldDB" id="A0A4R5KCP4"/>
<name>A0A4R5KCP4_9BACL</name>
<dbReference type="EMBL" id="SMRT01000018">
    <property type="protein sequence ID" value="TDF93041.1"/>
    <property type="molecule type" value="Genomic_DNA"/>
</dbReference>
<feature type="domain" description="SLH" evidence="2">
    <location>
        <begin position="99"/>
        <end position="162"/>
    </location>
</feature>
<protein>
    <recommendedName>
        <fullName evidence="2">SLH domain-containing protein</fullName>
    </recommendedName>
</protein>
<keyword evidence="1" id="KW-0732">Signal</keyword>
<dbReference type="PROSITE" id="PS51272">
    <property type="entry name" value="SLH"/>
    <property type="match status" value="1"/>
</dbReference>
<dbReference type="Pfam" id="PF00395">
    <property type="entry name" value="SLH"/>
    <property type="match status" value="1"/>
</dbReference>
<proteinExistence type="predicted"/>
<dbReference type="OrthoDB" id="1706086at2"/>
<dbReference type="RefSeq" id="WP_133234672.1">
    <property type="nucleotide sequence ID" value="NZ_SMRT01000018.1"/>
</dbReference>
<comment type="caution">
    <text evidence="3">The sequence shown here is derived from an EMBL/GenBank/DDBJ whole genome shotgun (WGS) entry which is preliminary data.</text>
</comment>
<dbReference type="Proteomes" id="UP000295636">
    <property type="component" value="Unassembled WGS sequence"/>
</dbReference>
<accession>A0A4R5KCP4</accession>
<reference evidence="3 4" key="1">
    <citation type="submission" date="2019-03" db="EMBL/GenBank/DDBJ databases">
        <title>This is whole genome sequence of Paenibacillus sp MS74 strain.</title>
        <authorList>
            <person name="Trinh H.N."/>
        </authorList>
    </citation>
    <scope>NUCLEOTIDE SEQUENCE [LARGE SCALE GENOMIC DNA]</scope>
    <source>
        <strain evidence="3 4">MS74</strain>
    </source>
</reference>
<sequence length="234" mass="26077">MLKKFILLFFCFVPLLSVGQNITKGDVPKTKTSEDFKDLKDVDAKTKELVDKWLSKGIMHSVSEDCFGLEETISRAEFAKILAIAVRLKVDTSIKTSRFKDVSINDTVYGYALPYIEVLRKAGVTDGIEFYRFDPASAVTKEQLAVFMIRSLNKEAETRETPLLADETVSDYAKGHVALAFELFPYLITNGPYNGTTPISRQMVVLALEDLTVGYCGCGPNSTKTATRNFSDVR</sequence>
<feature type="chain" id="PRO_5038479735" description="SLH domain-containing protein" evidence="1">
    <location>
        <begin position="20"/>
        <end position="234"/>
    </location>
</feature>
<gene>
    <name evidence="3" type="ORF">E1757_28700</name>
</gene>
<evidence type="ECO:0000313" key="4">
    <source>
        <dbReference type="Proteomes" id="UP000295636"/>
    </source>
</evidence>
<evidence type="ECO:0000259" key="2">
    <source>
        <dbReference type="PROSITE" id="PS51272"/>
    </source>
</evidence>
<evidence type="ECO:0000313" key="3">
    <source>
        <dbReference type="EMBL" id="TDF93041.1"/>
    </source>
</evidence>
<keyword evidence="4" id="KW-1185">Reference proteome</keyword>
<feature type="signal peptide" evidence="1">
    <location>
        <begin position="1"/>
        <end position="19"/>
    </location>
</feature>
<organism evidence="3 4">
    <name type="scientific">Paenibacillus piri</name>
    <dbReference type="NCBI Taxonomy" id="2547395"/>
    <lineage>
        <taxon>Bacteria</taxon>
        <taxon>Bacillati</taxon>
        <taxon>Bacillota</taxon>
        <taxon>Bacilli</taxon>
        <taxon>Bacillales</taxon>
        <taxon>Paenibacillaceae</taxon>
        <taxon>Paenibacillus</taxon>
    </lineage>
</organism>
<dbReference type="InterPro" id="IPR001119">
    <property type="entry name" value="SLH_dom"/>
</dbReference>
<evidence type="ECO:0000256" key="1">
    <source>
        <dbReference type="SAM" id="SignalP"/>
    </source>
</evidence>